<evidence type="ECO:0000256" key="6">
    <source>
        <dbReference type="ARBA" id="ARBA00016377"/>
    </source>
</evidence>
<dbReference type="PANTHER" id="PTHR11839:SF18">
    <property type="entry name" value="NUDIX HYDROLASE DOMAIN-CONTAINING PROTEIN"/>
    <property type="match status" value="1"/>
</dbReference>
<sequence>MSAKIENVKKELLSDNWYVLHKYTFDLQRKDGSSVQQMREVYDRGNGATILLYNRAKGTLVLTNQFRMPTYVNGNESGMLLEACAGLLDADSPEQCARREAVEETGFQVGEVTKIFEAYMSPGGVTEIVHFFIAEYHENERRAAGGGIEDEDIEVVELPFSEAVAMIADGRIKDGKTIMLVQYLQTHRIMGG</sequence>
<proteinExistence type="inferred from homology"/>
<evidence type="ECO:0000256" key="8">
    <source>
        <dbReference type="ARBA" id="ARBA00022801"/>
    </source>
</evidence>
<evidence type="ECO:0000256" key="3">
    <source>
        <dbReference type="ARBA" id="ARBA00003707"/>
    </source>
</evidence>
<evidence type="ECO:0000259" key="14">
    <source>
        <dbReference type="PROSITE" id="PS51462"/>
    </source>
</evidence>
<feature type="binding site" evidence="12">
    <location>
        <position position="100"/>
    </location>
    <ligand>
        <name>Mg(2+)</name>
        <dbReference type="ChEBI" id="CHEBI:18420"/>
        <label>2</label>
    </ligand>
</feature>
<feature type="domain" description="Nudix hydrolase" evidence="14">
    <location>
        <begin position="43"/>
        <end position="180"/>
    </location>
</feature>
<dbReference type="Proteomes" id="UP000284338">
    <property type="component" value="Unassembled WGS sequence"/>
</dbReference>
<evidence type="ECO:0000256" key="4">
    <source>
        <dbReference type="ARBA" id="ARBA00007275"/>
    </source>
</evidence>
<keyword evidence="8" id="KW-0378">Hydrolase</keyword>
<evidence type="ECO:0000256" key="1">
    <source>
        <dbReference type="ARBA" id="ARBA00000847"/>
    </source>
</evidence>
<dbReference type="FunFam" id="3.90.79.10:FF:000010">
    <property type="entry name" value="GDP-mannose pyrophosphatase NudK"/>
    <property type="match status" value="1"/>
</dbReference>
<feature type="short sequence motif" description="Nudix box" evidence="13">
    <location>
        <begin position="86"/>
        <end position="107"/>
    </location>
</feature>
<feature type="binding site" evidence="12">
    <location>
        <position position="151"/>
    </location>
    <ligand>
        <name>Mg(2+)</name>
        <dbReference type="ChEBI" id="CHEBI:18420"/>
        <label>2</label>
    </ligand>
</feature>
<evidence type="ECO:0000256" key="9">
    <source>
        <dbReference type="ARBA" id="ARBA00022842"/>
    </source>
</evidence>
<dbReference type="GO" id="GO:0006753">
    <property type="term" value="P:nucleoside phosphate metabolic process"/>
    <property type="evidence" value="ECO:0007669"/>
    <property type="project" value="TreeGrafter"/>
</dbReference>
<evidence type="ECO:0000256" key="12">
    <source>
        <dbReference type="PIRSR" id="PIRSR604385-2"/>
    </source>
</evidence>
<evidence type="ECO:0000256" key="10">
    <source>
        <dbReference type="ARBA" id="ARBA00032162"/>
    </source>
</evidence>
<comment type="similarity">
    <text evidence="4">Belongs to the Nudix hydrolase family. NudK subfamily.</text>
</comment>
<dbReference type="EMBL" id="QYYG01000006">
    <property type="protein sequence ID" value="RJF54549.1"/>
    <property type="molecule type" value="Genomic_DNA"/>
</dbReference>
<dbReference type="InterPro" id="IPR015797">
    <property type="entry name" value="NUDIX_hydrolase-like_dom_sf"/>
</dbReference>
<comment type="cofactor">
    <cofactor evidence="2 12">
        <name>Mg(2+)</name>
        <dbReference type="ChEBI" id="CHEBI:18420"/>
    </cofactor>
</comment>
<protein>
    <recommendedName>
        <fullName evidence="6">GDP-mannose pyrophosphatase</fullName>
    </recommendedName>
    <alternativeName>
        <fullName evidence="10">GDP-mannose hydrolase</fullName>
    </alternativeName>
    <alternativeName>
        <fullName evidence="11">GDPMK</fullName>
    </alternativeName>
</protein>
<dbReference type="AlphaFoldDB" id="A0AA93BWQ0"/>
<evidence type="ECO:0000313" key="15">
    <source>
        <dbReference type="EMBL" id="RJF54549.1"/>
    </source>
</evidence>
<evidence type="ECO:0000256" key="7">
    <source>
        <dbReference type="ARBA" id="ARBA00022723"/>
    </source>
</evidence>
<dbReference type="InterPro" id="IPR004385">
    <property type="entry name" value="NDP_pyrophosphatase"/>
</dbReference>
<evidence type="ECO:0000256" key="13">
    <source>
        <dbReference type="PIRSR" id="PIRSR604385-3"/>
    </source>
</evidence>
<name>A0AA93BWQ0_9GAMM</name>
<comment type="caution">
    <text evidence="15">The sequence shown here is derived from an EMBL/GenBank/DDBJ whole genome shotgun (WGS) entry which is preliminary data.</text>
</comment>
<dbReference type="GO" id="GO:0016818">
    <property type="term" value="F:hydrolase activity, acting on acid anhydrides, in phosphorus-containing anhydrides"/>
    <property type="evidence" value="ECO:0007669"/>
    <property type="project" value="InterPro"/>
</dbReference>
<dbReference type="InterPro" id="IPR000086">
    <property type="entry name" value="NUDIX_hydrolase_dom"/>
</dbReference>
<feature type="binding site" evidence="12">
    <location>
        <position position="85"/>
    </location>
    <ligand>
        <name>Mg(2+)</name>
        <dbReference type="ChEBI" id="CHEBI:18420"/>
        <label>1</label>
    </ligand>
</feature>
<dbReference type="CDD" id="cd24157">
    <property type="entry name" value="NUDIX_GDPMK"/>
    <property type="match status" value="1"/>
</dbReference>
<dbReference type="NCBIfam" id="NF011585">
    <property type="entry name" value="PRK15009.1"/>
    <property type="match status" value="1"/>
</dbReference>
<organism evidence="15 16">
    <name type="scientific">Serratia inhibens</name>
    <dbReference type="NCBI Taxonomy" id="2338073"/>
    <lineage>
        <taxon>Bacteria</taxon>
        <taxon>Pseudomonadati</taxon>
        <taxon>Pseudomonadota</taxon>
        <taxon>Gammaproteobacteria</taxon>
        <taxon>Enterobacterales</taxon>
        <taxon>Yersiniaceae</taxon>
        <taxon>Serratia</taxon>
    </lineage>
</organism>
<evidence type="ECO:0000256" key="5">
    <source>
        <dbReference type="ARBA" id="ARBA00011738"/>
    </source>
</evidence>
<comment type="catalytic activity">
    <reaction evidence="1">
        <text>GDP-alpha-D-mannose + H2O = alpha-D-mannose 1-phosphate + GMP + 2 H(+)</text>
        <dbReference type="Rhea" id="RHEA:27978"/>
        <dbReference type="ChEBI" id="CHEBI:15377"/>
        <dbReference type="ChEBI" id="CHEBI:15378"/>
        <dbReference type="ChEBI" id="CHEBI:57527"/>
        <dbReference type="ChEBI" id="CHEBI:58115"/>
        <dbReference type="ChEBI" id="CHEBI:58409"/>
    </reaction>
</comment>
<reference evidence="15 16" key="1">
    <citation type="submission" date="2018-09" db="EMBL/GenBank/DDBJ databases">
        <title>Draft genome of a novel serratia sp. strain with antifungal activity.</title>
        <authorList>
            <person name="Dichmann S.I."/>
            <person name="Park B.P."/>
            <person name="Pathiraja D."/>
            <person name="Choi I.-G."/>
            <person name="Stougaard P."/>
            <person name="Hennessy R.C."/>
        </authorList>
    </citation>
    <scope>NUCLEOTIDE SEQUENCE [LARGE SCALE GENOMIC DNA]</scope>
    <source>
        <strain evidence="15 16">S40</strain>
    </source>
</reference>
<dbReference type="RefSeq" id="WP_119804997.1">
    <property type="nucleotide sequence ID" value="NZ_QYYG01000006.1"/>
</dbReference>
<comment type="subunit">
    <text evidence="5">Homodimer.</text>
</comment>
<keyword evidence="9 12" id="KW-0460">Magnesium</keyword>
<dbReference type="PROSITE" id="PS51462">
    <property type="entry name" value="NUDIX"/>
    <property type="match status" value="1"/>
</dbReference>
<dbReference type="Pfam" id="PF00293">
    <property type="entry name" value="NUDIX"/>
    <property type="match status" value="1"/>
</dbReference>
<evidence type="ECO:0000256" key="11">
    <source>
        <dbReference type="ARBA" id="ARBA00032272"/>
    </source>
</evidence>
<dbReference type="GO" id="GO:0046872">
    <property type="term" value="F:metal ion binding"/>
    <property type="evidence" value="ECO:0007669"/>
    <property type="project" value="UniProtKB-KW"/>
</dbReference>
<dbReference type="GO" id="GO:0019693">
    <property type="term" value="P:ribose phosphate metabolic process"/>
    <property type="evidence" value="ECO:0007669"/>
    <property type="project" value="TreeGrafter"/>
</dbReference>
<accession>A0AA93BWQ0</accession>
<dbReference type="GO" id="GO:0005829">
    <property type="term" value="C:cytosol"/>
    <property type="evidence" value="ECO:0007669"/>
    <property type="project" value="TreeGrafter"/>
</dbReference>
<gene>
    <name evidence="15" type="primary">nudK</name>
    <name evidence="15" type="ORF">D4100_18890</name>
</gene>
<evidence type="ECO:0000313" key="16">
    <source>
        <dbReference type="Proteomes" id="UP000284338"/>
    </source>
</evidence>
<dbReference type="PANTHER" id="PTHR11839">
    <property type="entry name" value="UDP/ADP-SUGAR PYROPHOSPHATASE"/>
    <property type="match status" value="1"/>
</dbReference>
<dbReference type="SUPFAM" id="SSF55811">
    <property type="entry name" value="Nudix"/>
    <property type="match status" value="1"/>
</dbReference>
<dbReference type="NCBIfam" id="TIGR00052">
    <property type="entry name" value="nudix-type nucleoside diphosphatase, YffH/AdpP family"/>
    <property type="match status" value="1"/>
</dbReference>
<keyword evidence="16" id="KW-1185">Reference proteome</keyword>
<feature type="binding site" evidence="12">
    <location>
        <position position="104"/>
    </location>
    <ligand>
        <name>Mg(2+)</name>
        <dbReference type="ChEBI" id="CHEBI:18420"/>
        <label>2</label>
    </ligand>
</feature>
<comment type="function">
    <text evidence="3">Nucleoside diphosphate sugar hydrolase that hydrolyzes GDP-mannose as its preferred substrate, yielding GMP and mannose-1-phosphate.</text>
</comment>
<evidence type="ECO:0000256" key="2">
    <source>
        <dbReference type="ARBA" id="ARBA00001946"/>
    </source>
</evidence>
<keyword evidence="7 12" id="KW-0479">Metal-binding</keyword>
<dbReference type="Gene3D" id="3.90.79.10">
    <property type="entry name" value="Nucleoside Triphosphate Pyrophosphohydrolase"/>
    <property type="match status" value="1"/>
</dbReference>